<sequence length="130" mass="13819">SPSEAASTSSSYDVVEAPIVEQPDLLSSLLQEHGITEVAVAAATSSSPTIKRSRLDRSPDILIIEPSSSEKRTVTHTVPQNSAHILSTSSPSTVISASPMTSSATIQKPSSMTKEEDKPRKMYACHICSH</sequence>
<proteinExistence type="predicted"/>
<feature type="non-terminal residue" evidence="2">
    <location>
        <position position="1"/>
    </location>
</feature>
<gene>
    <name evidence="2" type="ORF">PENTCL1PPCAC_4134</name>
</gene>
<feature type="region of interest" description="Disordered" evidence="1">
    <location>
        <begin position="84"/>
        <end position="130"/>
    </location>
</feature>
<protein>
    <submittedName>
        <fullName evidence="2">Uncharacterized protein</fullName>
    </submittedName>
</protein>
<dbReference type="Proteomes" id="UP001432027">
    <property type="component" value="Unassembled WGS sequence"/>
</dbReference>
<name>A0AAV5SKP8_9BILA</name>
<feature type="compositionally biased region" description="Low complexity" evidence="1">
    <location>
        <begin position="87"/>
        <end position="99"/>
    </location>
</feature>
<dbReference type="AlphaFoldDB" id="A0AAV5SKP8"/>
<feature type="non-terminal residue" evidence="2">
    <location>
        <position position="130"/>
    </location>
</feature>
<reference evidence="2" key="1">
    <citation type="submission" date="2023-10" db="EMBL/GenBank/DDBJ databases">
        <title>Genome assembly of Pristionchus species.</title>
        <authorList>
            <person name="Yoshida K."/>
            <person name="Sommer R.J."/>
        </authorList>
    </citation>
    <scope>NUCLEOTIDE SEQUENCE</scope>
    <source>
        <strain evidence="2">RS0144</strain>
    </source>
</reference>
<organism evidence="2 3">
    <name type="scientific">Pristionchus entomophagus</name>
    <dbReference type="NCBI Taxonomy" id="358040"/>
    <lineage>
        <taxon>Eukaryota</taxon>
        <taxon>Metazoa</taxon>
        <taxon>Ecdysozoa</taxon>
        <taxon>Nematoda</taxon>
        <taxon>Chromadorea</taxon>
        <taxon>Rhabditida</taxon>
        <taxon>Rhabditina</taxon>
        <taxon>Diplogasteromorpha</taxon>
        <taxon>Diplogasteroidea</taxon>
        <taxon>Neodiplogasteridae</taxon>
        <taxon>Pristionchus</taxon>
    </lineage>
</organism>
<comment type="caution">
    <text evidence="2">The sequence shown here is derived from an EMBL/GenBank/DDBJ whole genome shotgun (WGS) entry which is preliminary data.</text>
</comment>
<keyword evidence="3" id="KW-1185">Reference proteome</keyword>
<accession>A0AAV5SKP8</accession>
<evidence type="ECO:0000256" key="1">
    <source>
        <dbReference type="SAM" id="MobiDB-lite"/>
    </source>
</evidence>
<dbReference type="EMBL" id="BTSX01000001">
    <property type="protein sequence ID" value="GMS81959.1"/>
    <property type="molecule type" value="Genomic_DNA"/>
</dbReference>
<evidence type="ECO:0000313" key="3">
    <source>
        <dbReference type="Proteomes" id="UP001432027"/>
    </source>
</evidence>
<evidence type="ECO:0000313" key="2">
    <source>
        <dbReference type="EMBL" id="GMS81959.1"/>
    </source>
</evidence>
<feature type="compositionally biased region" description="Polar residues" evidence="1">
    <location>
        <begin position="100"/>
        <end position="112"/>
    </location>
</feature>